<evidence type="ECO:0000313" key="3">
    <source>
        <dbReference type="EMBL" id="WRP14019.1"/>
    </source>
</evidence>
<dbReference type="RefSeq" id="WP_324668298.1">
    <property type="nucleotide sequence ID" value="NZ_CP141614.1"/>
</dbReference>
<protein>
    <submittedName>
        <fullName evidence="3">Sensor domain-containing diguanylate cyclase</fullName>
        <ecNumber evidence="3">2.7.7.65</ecNumber>
    </submittedName>
</protein>
<dbReference type="InterPro" id="IPR000160">
    <property type="entry name" value="GGDEF_dom"/>
</dbReference>
<dbReference type="Proteomes" id="UP001333102">
    <property type="component" value="Chromosome"/>
</dbReference>
<dbReference type="InterPro" id="IPR029787">
    <property type="entry name" value="Nucleotide_cyclase"/>
</dbReference>
<dbReference type="PANTHER" id="PTHR45138:SF9">
    <property type="entry name" value="DIGUANYLATE CYCLASE DGCM-RELATED"/>
    <property type="match status" value="1"/>
</dbReference>
<dbReference type="NCBIfam" id="TIGR00254">
    <property type="entry name" value="GGDEF"/>
    <property type="match status" value="1"/>
</dbReference>
<keyword evidence="1" id="KW-0812">Transmembrane</keyword>
<dbReference type="Pfam" id="PF13185">
    <property type="entry name" value="GAF_2"/>
    <property type="match status" value="1"/>
</dbReference>
<dbReference type="PROSITE" id="PS50887">
    <property type="entry name" value="GGDEF"/>
    <property type="match status" value="1"/>
</dbReference>
<dbReference type="Gene3D" id="3.30.450.40">
    <property type="match status" value="1"/>
</dbReference>
<organism evidence="3 4">
    <name type="scientific">Geochorda subterranea</name>
    <dbReference type="NCBI Taxonomy" id="3109564"/>
    <lineage>
        <taxon>Bacteria</taxon>
        <taxon>Bacillati</taxon>
        <taxon>Bacillota</taxon>
        <taxon>Limnochordia</taxon>
        <taxon>Limnochordales</taxon>
        <taxon>Geochordaceae</taxon>
        <taxon>Geochorda</taxon>
    </lineage>
</organism>
<dbReference type="EMBL" id="CP141614">
    <property type="protein sequence ID" value="WRP14019.1"/>
    <property type="molecule type" value="Genomic_DNA"/>
</dbReference>
<feature type="transmembrane region" description="Helical" evidence="1">
    <location>
        <begin position="73"/>
        <end position="91"/>
    </location>
</feature>
<keyword evidence="1" id="KW-1133">Transmembrane helix</keyword>
<feature type="domain" description="GGDEF" evidence="2">
    <location>
        <begin position="542"/>
        <end position="675"/>
    </location>
</feature>
<keyword evidence="3" id="KW-0548">Nucleotidyltransferase</keyword>
<gene>
    <name evidence="3" type="ORF">VLY81_11385</name>
</gene>
<dbReference type="SUPFAM" id="SSF55073">
    <property type="entry name" value="Nucleotide cyclase"/>
    <property type="match status" value="1"/>
</dbReference>
<keyword evidence="3" id="KW-0808">Transferase</keyword>
<name>A0ABZ1BMG8_9FIRM</name>
<accession>A0ABZ1BMG8</accession>
<evidence type="ECO:0000259" key="2">
    <source>
        <dbReference type="PROSITE" id="PS50887"/>
    </source>
</evidence>
<dbReference type="SMART" id="SM00065">
    <property type="entry name" value="GAF"/>
    <property type="match status" value="1"/>
</dbReference>
<dbReference type="PANTHER" id="PTHR45138">
    <property type="entry name" value="REGULATORY COMPONENTS OF SENSORY TRANSDUCTION SYSTEM"/>
    <property type="match status" value="1"/>
</dbReference>
<dbReference type="SUPFAM" id="SSF55781">
    <property type="entry name" value="GAF domain-like"/>
    <property type="match status" value="1"/>
</dbReference>
<dbReference type="Gene3D" id="3.30.70.270">
    <property type="match status" value="1"/>
</dbReference>
<evidence type="ECO:0000256" key="1">
    <source>
        <dbReference type="SAM" id="Phobius"/>
    </source>
</evidence>
<dbReference type="InterPro" id="IPR050469">
    <property type="entry name" value="Diguanylate_Cyclase"/>
</dbReference>
<keyword evidence="4" id="KW-1185">Reference proteome</keyword>
<dbReference type="GO" id="GO:0052621">
    <property type="term" value="F:diguanylate cyclase activity"/>
    <property type="evidence" value="ECO:0007669"/>
    <property type="project" value="UniProtKB-EC"/>
</dbReference>
<reference evidence="4" key="1">
    <citation type="submission" date="2023-12" db="EMBL/GenBank/DDBJ databases">
        <title>Novel isolates from deep terrestrial aquifers shed light on the physiology and ecology of the class Limnochordia.</title>
        <authorList>
            <person name="Karnachuk O.V."/>
            <person name="Lukina A.P."/>
            <person name="Avakyan M.R."/>
            <person name="Kadnikov V."/>
            <person name="Begmatov S."/>
            <person name="Beletsky A.V."/>
            <person name="Mardanov A.V."/>
            <person name="Ravin N.V."/>
        </authorList>
    </citation>
    <scope>NUCLEOTIDE SEQUENCE [LARGE SCALE GENOMIC DNA]</scope>
    <source>
        <strain evidence="4">LN</strain>
    </source>
</reference>
<dbReference type="InterPro" id="IPR029016">
    <property type="entry name" value="GAF-like_dom_sf"/>
</dbReference>
<evidence type="ECO:0000313" key="4">
    <source>
        <dbReference type="Proteomes" id="UP001333102"/>
    </source>
</evidence>
<dbReference type="InterPro" id="IPR003018">
    <property type="entry name" value="GAF"/>
</dbReference>
<dbReference type="EC" id="2.7.7.65" evidence="3"/>
<dbReference type="CDD" id="cd01949">
    <property type="entry name" value="GGDEF"/>
    <property type="match status" value="1"/>
</dbReference>
<dbReference type="Pfam" id="PF00990">
    <property type="entry name" value="GGDEF"/>
    <property type="match status" value="1"/>
</dbReference>
<sequence length="676" mass="73227">MGLAEGAKLATAVAVEGAAVTLLHAASLATGAPLVVAVGYAGAILLRWAAARHVAASLVPDVVSGCSTLERRATWAAAGLTLAAVVVAGRLAGTGAWPHAAPLAILTWSLGWGLRLAPRHPWVAALAGWLAAGAVEALTRGDGGPAPSQLAWWAGVTALVAWAMGRSLAAEAAVLERIWDQSRRQARIYEQEQSLFALHDLIEGEAGDWTPAQWGERALERVAAIVGVREVVLMVPGPDARDWERYAAWPATAAPPDPSSLASLPRHAGLPSPVCHPLSPREVACRVRVAVGDSGWGWLVVRRAPWQGRLTSEEQRLLGRLAQHWDAAVDNVITYTQNQRRARHLAILHEIGRAMARPLRLEPLFETIFREVERVMPVEAFVITLYEPEKEALHAAFIVDKGRRYEPVTVPADRGPTVEVVRTGRPLFINRRPEEMDRPVPGRRLVGAPEEPASAIIVPMILESRVVGTISAQAYRPGAYTQEDFELLATIAGQAAIYVDNARLYEQTVQLAMTDSMTGLGNARMLRRELTRELARARRSGAPLSLIMLDSDHLKQVNDRYGHLVGDRYLVLLADVIRAHVRAGDIVTRYAGDEFVVVLPETPLEDAERVAQRIVGAVASTPLLVGQERVFTSASAGVAAYPVCGDDEEQLLRAVDRALYEAKRAGKGRIHCLTRA</sequence>
<feature type="transmembrane region" description="Helical" evidence="1">
    <location>
        <begin position="22"/>
        <end position="46"/>
    </location>
</feature>
<dbReference type="SMART" id="SM00267">
    <property type="entry name" value="GGDEF"/>
    <property type="match status" value="1"/>
</dbReference>
<dbReference type="InterPro" id="IPR043128">
    <property type="entry name" value="Rev_trsase/Diguanyl_cyclase"/>
</dbReference>
<proteinExistence type="predicted"/>
<keyword evidence="1" id="KW-0472">Membrane</keyword>